<dbReference type="PANTHER" id="PTHR48228:SF5">
    <property type="entry name" value="ALPHA-METHYLACYL-COA RACEMASE"/>
    <property type="match status" value="1"/>
</dbReference>
<evidence type="ECO:0000313" key="1">
    <source>
        <dbReference type="EMBL" id="AII07782.1"/>
    </source>
</evidence>
<evidence type="ECO:0000313" key="2">
    <source>
        <dbReference type="Proteomes" id="UP000028488"/>
    </source>
</evidence>
<dbReference type="AlphaFoldDB" id="A0A076ERG2"/>
<dbReference type="eggNOG" id="COG1804">
    <property type="taxonomic scope" value="Bacteria"/>
</dbReference>
<dbReference type="InterPro" id="IPR003673">
    <property type="entry name" value="CoA-Trfase_fam_III"/>
</dbReference>
<dbReference type="Gene3D" id="3.30.1540.10">
    <property type="entry name" value="formyl-coa transferase, domain 3"/>
    <property type="match status" value="1"/>
</dbReference>
<dbReference type="InterPro" id="IPR023606">
    <property type="entry name" value="CoA-Trfase_III_dom_1_sf"/>
</dbReference>
<gene>
    <name evidence="1" type="ORF">EP51_25315</name>
</gene>
<organism evidence="1 2">
    <name type="scientific">Rhodococcus opacus</name>
    <name type="common">Nocardia opaca</name>
    <dbReference type="NCBI Taxonomy" id="37919"/>
    <lineage>
        <taxon>Bacteria</taxon>
        <taxon>Bacillati</taxon>
        <taxon>Actinomycetota</taxon>
        <taxon>Actinomycetes</taxon>
        <taxon>Mycobacteriales</taxon>
        <taxon>Nocardiaceae</taxon>
        <taxon>Rhodococcus</taxon>
    </lineage>
</organism>
<sequence length="391" mass="41690">MGPLAGISVVEFAGIGPTPFVALLLSDLGADVITIDRVPSADGGTPDDLVRMTTGGLGRGRRSVAVDLKSPGGIDTVLELLKNADGLIEGYRPGVMERLGLGPEVCLAQNPRLVFGRMTGWGQDGALAQRAGHDLNYIAVAGVLHHIGDRDQAPTVPLNLIGDFGGGGLLLAFGMVAAMLEARNSGRGQVVDASMAEGSALLMTMMYELSGRGMWDHDRESNMNDGGAHFYSVYATSDDKYVAVAAMEPKFYANLISALGLDGRDLPDQWDRSQWPALREVFAEVFRTRTRDAWTALLEDTDSCVTPVLSMLEAPSHRHNVSRNAFITVDDITQPAPAPRFSRTPTQVRRGVAEPGQHSVEVLREAGIDEARIDALLASGSIASTAQEVKA</sequence>
<dbReference type="InterPro" id="IPR050509">
    <property type="entry name" value="CoA-transferase_III"/>
</dbReference>
<dbReference type="PANTHER" id="PTHR48228">
    <property type="entry name" value="SUCCINYL-COA--D-CITRAMALATE COA-TRANSFERASE"/>
    <property type="match status" value="1"/>
</dbReference>
<dbReference type="GO" id="GO:0003824">
    <property type="term" value="F:catalytic activity"/>
    <property type="evidence" value="ECO:0007669"/>
    <property type="project" value="InterPro"/>
</dbReference>
<dbReference type="InterPro" id="IPR044855">
    <property type="entry name" value="CoA-Trfase_III_dom3_sf"/>
</dbReference>
<reference evidence="1 2" key="1">
    <citation type="submission" date="2014-07" db="EMBL/GenBank/DDBJ databases">
        <title>Genome Sequence of Rhodococcus opacus Strain R7, a Biodegrader of Mono- and Polycyclic Aromatic Hydrocarbons.</title>
        <authorList>
            <person name="Di Gennaro P."/>
            <person name="Zampolli J."/>
            <person name="Presti I."/>
            <person name="Cappelletti M."/>
            <person name="D'Ursi P."/>
            <person name="Orro A."/>
            <person name="Mezzelani A."/>
            <person name="Milanesi L."/>
        </authorList>
    </citation>
    <scope>NUCLEOTIDE SEQUENCE [LARGE SCALE GENOMIC DNA]</scope>
    <source>
        <strain evidence="1 2">R7</strain>
    </source>
</reference>
<dbReference type="Gene3D" id="3.40.50.10540">
    <property type="entry name" value="Crotonobetainyl-coa:carnitine coa-transferase, domain 1"/>
    <property type="match status" value="1"/>
</dbReference>
<dbReference type="Pfam" id="PF02515">
    <property type="entry name" value="CoA_transf_3"/>
    <property type="match status" value="1"/>
</dbReference>
<dbReference type="EMBL" id="CP008947">
    <property type="protein sequence ID" value="AII07782.1"/>
    <property type="molecule type" value="Genomic_DNA"/>
</dbReference>
<protein>
    <submittedName>
        <fullName evidence="1">Carnitine dehydratase</fullName>
    </submittedName>
</protein>
<proteinExistence type="predicted"/>
<accession>A0A076ERG2</accession>
<dbReference type="Proteomes" id="UP000028488">
    <property type="component" value="Chromosome"/>
</dbReference>
<dbReference type="RefSeq" id="WP_037242928.1">
    <property type="nucleotide sequence ID" value="NZ_CP008947.1"/>
</dbReference>
<dbReference type="SUPFAM" id="SSF89796">
    <property type="entry name" value="CoA-transferase family III (CaiB/BaiF)"/>
    <property type="match status" value="1"/>
</dbReference>
<name>A0A076ERG2_RHOOP</name>